<gene>
    <name evidence="3" type="ORF">C1645_823050</name>
</gene>
<evidence type="ECO:0000313" key="4">
    <source>
        <dbReference type="Proteomes" id="UP000265703"/>
    </source>
</evidence>
<proteinExistence type="predicted"/>
<evidence type="ECO:0000313" key="3">
    <source>
        <dbReference type="EMBL" id="RIA90675.1"/>
    </source>
</evidence>
<keyword evidence="2" id="KW-0812">Transmembrane</keyword>
<reference evidence="3 4" key="1">
    <citation type="submission" date="2018-06" db="EMBL/GenBank/DDBJ databases">
        <title>Comparative genomics reveals the genomic features of Rhizophagus irregularis, R. cerebriforme, R. diaphanum and Gigaspora rosea, and their symbiotic lifestyle signature.</title>
        <authorList>
            <person name="Morin E."/>
            <person name="San Clemente H."/>
            <person name="Chen E.C.H."/>
            <person name="De La Providencia I."/>
            <person name="Hainaut M."/>
            <person name="Kuo A."/>
            <person name="Kohler A."/>
            <person name="Murat C."/>
            <person name="Tang N."/>
            <person name="Roy S."/>
            <person name="Loubradou J."/>
            <person name="Henrissat B."/>
            <person name="Grigoriev I.V."/>
            <person name="Corradi N."/>
            <person name="Roux C."/>
            <person name="Martin F.M."/>
        </authorList>
    </citation>
    <scope>NUCLEOTIDE SEQUENCE [LARGE SCALE GENOMIC DNA]</scope>
    <source>
        <strain evidence="3 4">DAOM 227022</strain>
    </source>
</reference>
<evidence type="ECO:0000256" key="2">
    <source>
        <dbReference type="SAM" id="Phobius"/>
    </source>
</evidence>
<keyword evidence="2" id="KW-0472">Membrane</keyword>
<dbReference type="EMBL" id="QKYT01000174">
    <property type="protein sequence ID" value="RIA90675.1"/>
    <property type="molecule type" value="Genomic_DNA"/>
</dbReference>
<keyword evidence="4" id="KW-1185">Reference proteome</keyword>
<feature type="region of interest" description="Disordered" evidence="1">
    <location>
        <begin position="1"/>
        <end position="37"/>
    </location>
</feature>
<dbReference type="Proteomes" id="UP000265703">
    <property type="component" value="Unassembled WGS sequence"/>
</dbReference>
<feature type="transmembrane region" description="Helical" evidence="2">
    <location>
        <begin position="121"/>
        <end position="140"/>
    </location>
</feature>
<keyword evidence="2" id="KW-1133">Transmembrane helix</keyword>
<feature type="compositionally biased region" description="Low complexity" evidence="1">
    <location>
        <begin position="21"/>
        <end position="37"/>
    </location>
</feature>
<name>A0A397T337_9GLOM</name>
<dbReference type="AlphaFoldDB" id="A0A397T337"/>
<protein>
    <submittedName>
        <fullName evidence="3">Uncharacterized protein</fullName>
    </submittedName>
</protein>
<evidence type="ECO:0000256" key="1">
    <source>
        <dbReference type="SAM" id="MobiDB-lite"/>
    </source>
</evidence>
<sequence length="175" mass="19997">MAEEFDSSNVKIENKPSMIHNEQSNTNNTSNETVVSNEVSSNHSIVNLSEEYNQYSSPPPNYTTSLTNSYILPISTPNLSEFTTNATSFTPNQNHTLLPEISINDIENGQPQASWPFMKKYYIFGFCFFPLWYIGFFYIFSKKSDVKFWAILSTINAILISIFISYIVFLGLHTK</sequence>
<accession>A0A397T337</accession>
<feature type="transmembrane region" description="Helical" evidence="2">
    <location>
        <begin position="146"/>
        <end position="172"/>
    </location>
</feature>
<organism evidence="3 4">
    <name type="scientific">Glomus cerebriforme</name>
    <dbReference type="NCBI Taxonomy" id="658196"/>
    <lineage>
        <taxon>Eukaryota</taxon>
        <taxon>Fungi</taxon>
        <taxon>Fungi incertae sedis</taxon>
        <taxon>Mucoromycota</taxon>
        <taxon>Glomeromycotina</taxon>
        <taxon>Glomeromycetes</taxon>
        <taxon>Glomerales</taxon>
        <taxon>Glomeraceae</taxon>
        <taxon>Glomus</taxon>
    </lineage>
</organism>
<dbReference type="OrthoDB" id="2402293at2759"/>
<comment type="caution">
    <text evidence="3">The sequence shown here is derived from an EMBL/GenBank/DDBJ whole genome shotgun (WGS) entry which is preliminary data.</text>
</comment>